<dbReference type="InterPro" id="IPR010239">
    <property type="entry name" value="CHP02001"/>
</dbReference>
<proteinExistence type="predicted"/>
<evidence type="ECO:0000313" key="3">
    <source>
        <dbReference type="Proteomes" id="UP001596501"/>
    </source>
</evidence>
<dbReference type="Pfam" id="PF09694">
    <property type="entry name" value="Gcw_chp"/>
    <property type="match status" value="1"/>
</dbReference>
<evidence type="ECO:0000256" key="1">
    <source>
        <dbReference type="SAM" id="SignalP"/>
    </source>
</evidence>
<feature type="chain" id="PRO_5046596859" evidence="1">
    <location>
        <begin position="24"/>
        <end position="223"/>
    </location>
</feature>
<keyword evidence="3" id="KW-1185">Reference proteome</keyword>
<evidence type="ECO:0000313" key="2">
    <source>
        <dbReference type="EMBL" id="MFC7410806.1"/>
    </source>
</evidence>
<dbReference type="RefSeq" id="WP_382226365.1">
    <property type="nucleotide sequence ID" value="NZ_JBHTCA010000019.1"/>
</dbReference>
<dbReference type="NCBIfam" id="TIGR02001">
    <property type="entry name" value="gcw_chp"/>
    <property type="match status" value="1"/>
</dbReference>
<protein>
    <submittedName>
        <fullName evidence="2">TorF family putative porin</fullName>
    </submittedName>
</protein>
<name>A0ABW2QP05_9BURK</name>
<comment type="caution">
    <text evidence="2">The sequence shown here is derived from an EMBL/GenBank/DDBJ whole genome shotgun (WGS) entry which is preliminary data.</text>
</comment>
<dbReference type="Proteomes" id="UP001596501">
    <property type="component" value="Unassembled WGS sequence"/>
</dbReference>
<gene>
    <name evidence="2" type="ORF">ACFQPB_18265</name>
</gene>
<dbReference type="EMBL" id="JBHTCA010000019">
    <property type="protein sequence ID" value="MFC7410806.1"/>
    <property type="molecule type" value="Genomic_DNA"/>
</dbReference>
<accession>A0ABW2QP05</accession>
<organism evidence="2 3">
    <name type="scientific">Hydrogenophaga atypica</name>
    <dbReference type="NCBI Taxonomy" id="249409"/>
    <lineage>
        <taxon>Bacteria</taxon>
        <taxon>Pseudomonadati</taxon>
        <taxon>Pseudomonadota</taxon>
        <taxon>Betaproteobacteria</taxon>
        <taxon>Burkholderiales</taxon>
        <taxon>Comamonadaceae</taxon>
        <taxon>Hydrogenophaga</taxon>
    </lineage>
</organism>
<keyword evidence="1" id="KW-0732">Signal</keyword>
<feature type="signal peptide" evidence="1">
    <location>
        <begin position="1"/>
        <end position="23"/>
    </location>
</feature>
<sequence>MKISAFKSLAIVALAAAPMLASAQLSANVSINSSYKFRGQDQTANKPALQGGFDYAHSSGAYVGIWNSNVNWLPGNSLETDIYGGYKGEVAGVGYDVGFLRYMYPGAGMANTNEIYAGVSFAGFGAKYYRTVSDMYFGGSKAGYLSLSYSMEVAKGLTASVGVGFTDFKNGTDYTDYTDYSVGLGYDLGDGYSVKGALVGANKKDVYGDINKNRLVVTFAKAM</sequence>
<reference evidence="3" key="1">
    <citation type="journal article" date="2019" name="Int. J. Syst. Evol. Microbiol.">
        <title>The Global Catalogue of Microorganisms (GCM) 10K type strain sequencing project: providing services to taxonomists for standard genome sequencing and annotation.</title>
        <authorList>
            <consortium name="The Broad Institute Genomics Platform"/>
            <consortium name="The Broad Institute Genome Sequencing Center for Infectious Disease"/>
            <person name="Wu L."/>
            <person name="Ma J."/>
        </authorList>
    </citation>
    <scope>NUCLEOTIDE SEQUENCE [LARGE SCALE GENOMIC DNA]</scope>
    <source>
        <strain evidence="3">CGMCC 1.12371</strain>
    </source>
</reference>